<gene>
    <name evidence="2" type="ORF">DVH24_031975</name>
</gene>
<sequence length="175" mass="19482">MHGRDAENGYSARTAFDKSDMVQGPLPRTCREELKADEETEKTAVSPIMRTETVIDLEAPVVVETDIYGEDSIERRRNDSPHGGLIRVAAEALVAISSSQTPNMQDNVTGHKMDSSQNDSLLWFAKTISSRDGNLDNGSAAEVKRTDSEESFPDVTDYFEHMTLNLVETKEEWPC</sequence>
<name>A0A498J1Z5_MALDO</name>
<accession>A0A498J1Z5</accession>
<dbReference type="InterPro" id="IPR008581">
    <property type="entry name" value="DUF863_pln"/>
</dbReference>
<dbReference type="AlphaFoldDB" id="A0A498J1Z5"/>
<protein>
    <submittedName>
        <fullName evidence="2">Uncharacterized protein</fullName>
    </submittedName>
</protein>
<dbReference type="EMBL" id="RDQH01000335">
    <property type="protein sequence ID" value="RXH89618.1"/>
    <property type="molecule type" value="Genomic_DNA"/>
</dbReference>
<reference evidence="2 3" key="1">
    <citation type="submission" date="2018-10" db="EMBL/GenBank/DDBJ databases">
        <title>A high-quality apple genome assembly.</title>
        <authorList>
            <person name="Hu J."/>
        </authorList>
    </citation>
    <scope>NUCLEOTIDE SEQUENCE [LARGE SCALE GENOMIC DNA]</scope>
    <source>
        <strain evidence="3">cv. HFTH1</strain>
        <tissue evidence="2">Young leaf</tissue>
    </source>
</reference>
<dbReference type="PANTHER" id="PTHR33167">
    <property type="entry name" value="TRANSCRIPTION FACTOR, PUTATIVE (DUF863)-RELATED"/>
    <property type="match status" value="1"/>
</dbReference>
<proteinExistence type="predicted"/>
<evidence type="ECO:0000313" key="3">
    <source>
        <dbReference type="Proteomes" id="UP000290289"/>
    </source>
</evidence>
<comment type="caution">
    <text evidence="2">The sequence shown here is derived from an EMBL/GenBank/DDBJ whole genome shotgun (WGS) entry which is preliminary data.</text>
</comment>
<keyword evidence="3" id="KW-1185">Reference proteome</keyword>
<dbReference type="Pfam" id="PF05904">
    <property type="entry name" value="DUF863"/>
    <property type="match status" value="1"/>
</dbReference>
<dbReference type="Proteomes" id="UP000290289">
    <property type="component" value="Chromosome 9"/>
</dbReference>
<feature type="region of interest" description="Disordered" evidence="1">
    <location>
        <begin position="1"/>
        <end position="25"/>
    </location>
</feature>
<organism evidence="2 3">
    <name type="scientific">Malus domestica</name>
    <name type="common">Apple</name>
    <name type="synonym">Pyrus malus</name>
    <dbReference type="NCBI Taxonomy" id="3750"/>
    <lineage>
        <taxon>Eukaryota</taxon>
        <taxon>Viridiplantae</taxon>
        <taxon>Streptophyta</taxon>
        <taxon>Embryophyta</taxon>
        <taxon>Tracheophyta</taxon>
        <taxon>Spermatophyta</taxon>
        <taxon>Magnoliopsida</taxon>
        <taxon>eudicotyledons</taxon>
        <taxon>Gunneridae</taxon>
        <taxon>Pentapetalae</taxon>
        <taxon>rosids</taxon>
        <taxon>fabids</taxon>
        <taxon>Rosales</taxon>
        <taxon>Rosaceae</taxon>
        <taxon>Amygdaloideae</taxon>
        <taxon>Maleae</taxon>
        <taxon>Malus</taxon>
    </lineage>
</organism>
<evidence type="ECO:0000313" key="2">
    <source>
        <dbReference type="EMBL" id="RXH89618.1"/>
    </source>
</evidence>
<evidence type="ECO:0000256" key="1">
    <source>
        <dbReference type="SAM" id="MobiDB-lite"/>
    </source>
</evidence>
<dbReference type="PANTHER" id="PTHR33167:SF70">
    <property type="entry name" value="DUF3741 DOMAIN-CONTAINING PROTEIN"/>
    <property type="match status" value="1"/>
</dbReference>